<keyword evidence="1" id="KW-0812">Transmembrane</keyword>
<reference evidence="2" key="1">
    <citation type="submission" date="2014-12" db="EMBL/GenBank/DDBJ databases">
        <title>Insight into the proteome of Arion vulgaris.</title>
        <authorList>
            <person name="Aradska J."/>
            <person name="Bulat T."/>
            <person name="Smidak R."/>
            <person name="Sarate P."/>
            <person name="Gangsoo J."/>
            <person name="Sialana F."/>
            <person name="Bilban M."/>
            <person name="Lubec G."/>
        </authorList>
    </citation>
    <scope>NUCLEOTIDE SEQUENCE</scope>
    <source>
        <tissue evidence="2">Skin</tissue>
    </source>
</reference>
<gene>
    <name evidence="2" type="primary">ORF44163</name>
</gene>
<protein>
    <submittedName>
        <fullName evidence="2">Uncharacterized protein</fullName>
    </submittedName>
</protein>
<feature type="non-terminal residue" evidence="2">
    <location>
        <position position="1"/>
    </location>
</feature>
<keyword evidence="1" id="KW-0472">Membrane</keyword>
<keyword evidence="1" id="KW-1133">Transmembrane helix</keyword>
<feature type="transmembrane region" description="Helical" evidence="1">
    <location>
        <begin position="59"/>
        <end position="81"/>
    </location>
</feature>
<organism evidence="2">
    <name type="scientific">Arion vulgaris</name>
    <dbReference type="NCBI Taxonomy" id="1028688"/>
    <lineage>
        <taxon>Eukaryota</taxon>
        <taxon>Metazoa</taxon>
        <taxon>Spiralia</taxon>
        <taxon>Lophotrochozoa</taxon>
        <taxon>Mollusca</taxon>
        <taxon>Gastropoda</taxon>
        <taxon>Heterobranchia</taxon>
        <taxon>Euthyneura</taxon>
        <taxon>Panpulmonata</taxon>
        <taxon>Eupulmonata</taxon>
        <taxon>Stylommatophora</taxon>
        <taxon>Helicina</taxon>
        <taxon>Arionoidea</taxon>
        <taxon>Arionidae</taxon>
        <taxon>Arion</taxon>
    </lineage>
</organism>
<name>A0A0B6Z116_9EUPU</name>
<accession>A0A0B6Z116</accession>
<dbReference type="AlphaFoldDB" id="A0A0B6Z116"/>
<sequence>KMSAMSVMTEASNEDAGEDNLLAEVEAEAKEHSERILEEKGKLIKQEFREIGAVKVMVYLRYLQACSVTLCLLSLFLQILYHSLIVSSNLWLSVWVSESN</sequence>
<evidence type="ECO:0000313" key="2">
    <source>
        <dbReference type="EMBL" id="CEK62092.1"/>
    </source>
</evidence>
<proteinExistence type="predicted"/>
<evidence type="ECO:0000256" key="1">
    <source>
        <dbReference type="SAM" id="Phobius"/>
    </source>
</evidence>
<feature type="non-terminal residue" evidence="2">
    <location>
        <position position="100"/>
    </location>
</feature>
<dbReference type="EMBL" id="HACG01015227">
    <property type="protein sequence ID" value="CEK62092.1"/>
    <property type="molecule type" value="Transcribed_RNA"/>
</dbReference>